<keyword evidence="8" id="KW-0418">Kinase</keyword>
<dbReference type="Pfam" id="PF25497">
    <property type="entry name" value="COR-B"/>
    <property type="match status" value="1"/>
</dbReference>
<evidence type="ECO:0000259" key="15">
    <source>
        <dbReference type="PROSITE" id="PS51424"/>
    </source>
</evidence>
<evidence type="ECO:0000256" key="11">
    <source>
        <dbReference type="ARBA" id="ARBA00047899"/>
    </source>
</evidence>
<evidence type="ECO:0000256" key="1">
    <source>
        <dbReference type="ARBA" id="ARBA00001946"/>
    </source>
</evidence>
<dbReference type="Gene3D" id="3.30.200.20">
    <property type="entry name" value="Phosphorylase Kinase, domain 1"/>
    <property type="match status" value="1"/>
</dbReference>
<dbReference type="PROSITE" id="PS00108">
    <property type="entry name" value="PROTEIN_KINASE_ST"/>
    <property type="match status" value="1"/>
</dbReference>
<dbReference type="InterPro" id="IPR008271">
    <property type="entry name" value="Ser/Thr_kinase_AS"/>
</dbReference>
<evidence type="ECO:0000313" key="17">
    <source>
        <dbReference type="Proteomes" id="UP000594262"/>
    </source>
</evidence>
<dbReference type="SUPFAM" id="SSF48403">
    <property type="entry name" value="Ankyrin repeat"/>
    <property type="match status" value="1"/>
</dbReference>
<evidence type="ECO:0000256" key="2">
    <source>
        <dbReference type="ARBA" id="ARBA00012513"/>
    </source>
</evidence>
<feature type="domain" description="Roc" evidence="15">
    <location>
        <begin position="668"/>
        <end position="859"/>
    </location>
</feature>
<name>A0A7M5WSK2_9CNID</name>
<reference evidence="16" key="1">
    <citation type="submission" date="2021-01" db="UniProtKB">
        <authorList>
            <consortium name="EnsemblMetazoa"/>
        </authorList>
    </citation>
    <scope>IDENTIFICATION</scope>
</reference>
<dbReference type="OrthoDB" id="1866797at2759"/>
<evidence type="ECO:0000256" key="12">
    <source>
        <dbReference type="ARBA" id="ARBA00048679"/>
    </source>
</evidence>
<dbReference type="GO" id="GO:0004674">
    <property type="term" value="F:protein serine/threonine kinase activity"/>
    <property type="evidence" value="ECO:0007669"/>
    <property type="project" value="UniProtKB-KW"/>
</dbReference>
<comment type="catalytic activity">
    <reaction evidence="12">
        <text>L-seryl-[protein] + ATP = O-phospho-L-seryl-[protein] + ADP + H(+)</text>
        <dbReference type="Rhea" id="RHEA:17989"/>
        <dbReference type="Rhea" id="RHEA-COMP:9863"/>
        <dbReference type="Rhea" id="RHEA-COMP:11604"/>
        <dbReference type="ChEBI" id="CHEBI:15378"/>
        <dbReference type="ChEBI" id="CHEBI:29999"/>
        <dbReference type="ChEBI" id="CHEBI:30616"/>
        <dbReference type="ChEBI" id="CHEBI:83421"/>
        <dbReference type="ChEBI" id="CHEBI:456216"/>
        <dbReference type="EC" id="2.7.11.1"/>
    </reaction>
</comment>
<dbReference type="GeneID" id="136805761"/>
<dbReference type="PROSITE" id="PS51424">
    <property type="entry name" value="ROC"/>
    <property type="match status" value="1"/>
</dbReference>
<dbReference type="InterPro" id="IPR036770">
    <property type="entry name" value="Ankyrin_rpt-contain_sf"/>
</dbReference>
<evidence type="ECO:0000256" key="4">
    <source>
        <dbReference type="ARBA" id="ARBA00022614"/>
    </source>
</evidence>
<evidence type="ECO:0000256" key="3">
    <source>
        <dbReference type="ARBA" id="ARBA00022527"/>
    </source>
</evidence>
<keyword evidence="5" id="KW-0808">Transferase</keyword>
<comment type="cofactor">
    <cofactor evidence="1">
        <name>Mg(2+)</name>
        <dbReference type="ChEBI" id="CHEBI:18420"/>
    </cofactor>
</comment>
<dbReference type="SUPFAM" id="SSF52058">
    <property type="entry name" value="L domain-like"/>
    <property type="match status" value="2"/>
</dbReference>
<dbReference type="InterPro" id="IPR032675">
    <property type="entry name" value="LRR_dom_sf"/>
</dbReference>
<dbReference type="Proteomes" id="UP000594262">
    <property type="component" value="Unplaced"/>
</dbReference>
<dbReference type="Pfam" id="PF12796">
    <property type="entry name" value="Ank_2"/>
    <property type="match status" value="1"/>
</dbReference>
<dbReference type="Gene3D" id="1.25.40.20">
    <property type="entry name" value="Ankyrin repeat-containing domain"/>
    <property type="match status" value="2"/>
</dbReference>
<dbReference type="Gene3D" id="1.10.510.10">
    <property type="entry name" value="Transferase(Phosphotransferase) domain 1"/>
    <property type="match status" value="1"/>
</dbReference>
<dbReference type="PANTHER" id="PTHR48005:SF13">
    <property type="entry name" value="SERINE_THREONINE-PROTEIN KINASE DDB_G0278509-RELATED"/>
    <property type="match status" value="1"/>
</dbReference>
<dbReference type="SMART" id="SM00369">
    <property type="entry name" value="LRR_TYP"/>
    <property type="match status" value="5"/>
</dbReference>
<dbReference type="InterPro" id="IPR051420">
    <property type="entry name" value="Ser_Thr_Kinases_DiverseReg"/>
</dbReference>
<dbReference type="SMART" id="SM00220">
    <property type="entry name" value="S_TKc"/>
    <property type="match status" value="1"/>
</dbReference>
<dbReference type="GO" id="GO:0005737">
    <property type="term" value="C:cytoplasm"/>
    <property type="evidence" value="ECO:0007669"/>
    <property type="project" value="UniProtKB-ARBA"/>
</dbReference>
<keyword evidence="7" id="KW-0547">Nucleotide-binding</keyword>
<dbReference type="InterPro" id="IPR011009">
    <property type="entry name" value="Kinase-like_dom_sf"/>
</dbReference>
<dbReference type="Pfam" id="PF00069">
    <property type="entry name" value="Pkinase"/>
    <property type="match status" value="1"/>
</dbReference>
<dbReference type="SMART" id="SM00248">
    <property type="entry name" value="ANK"/>
    <property type="match status" value="5"/>
</dbReference>
<feature type="domain" description="Protein kinase" evidence="14">
    <location>
        <begin position="1282"/>
        <end position="1597"/>
    </location>
</feature>
<dbReference type="EnsemblMetazoa" id="CLYHEMT010542.5">
    <property type="protein sequence ID" value="CLYHEMP010542.5"/>
    <property type="gene ID" value="CLYHEMG010542"/>
</dbReference>
<dbReference type="Gene3D" id="3.40.50.300">
    <property type="entry name" value="P-loop containing nucleotide triphosphate hydrolases"/>
    <property type="match status" value="1"/>
</dbReference>
<comment type="catalytic activity">
    <reaction evidence="11">
        <text>L-threonyl-[protein] + ATP = O-phospho-L-threonyl-[protein] + ADP + H(+)</text>
        <dbReference type="Rhea" id="RHEA:46608"/>
        <dbReference type="Rhea" id="RHEA-COMP:11060"/>
        <dbReference type="Rhea" id="RHEA-COMP:11605"/>
        <dbReference type="ChEBI" id="CHEBI:15378"/>
        <dbReference type="ChEBI" id="CHEBI:30013"/>
        <dbReference type="ChEBI" id="CHEBI:30616"/>
        <dbReference type="ChEBI" id="CHEBI:61977"/>
        <dbReference type="ChEBI" id="CHEBI:456216"/>
        <dbReference type="EC" id="2.7.11.1"/>
    </reaction>
</comment>
<dbReference type="InterPro" id="IPR002110">
    <property type="entry name" value="Ankyrin_rpt"/>
</dbReference>
<sequence length="2165" mass="246626">MTTKSPLQRTASAVDIHTDLVKACEEGDLNLLMSLSYNNQNVFSKLISGDLNYPHKSKYGSYKPGDYLFIACENNHSDVAAQLLIFGAENRPFGKLTPLLVCCKLGHLEALKILAPKKFPLHVDDMPLKDSPIFYCCRYGHTELLSYIIEEIPGILSRKSFGGLGECPKTRYIQEWSELTRIIKKEEEVVIGTMLLFIACLLEHRDMVEFLIKKGVGVNTSLSKNQFYDYLSPLSVACKTNNMEIIEFLWKNKAEITESIAIQNPEITGTLLERHTQPYTRTYSVKTVIKDKTPPIEFKSFYWDNLNLHKIHFSWLEAYGNKVARVDIHSNKLSSLPINFFELLPNLEDLDISCNTITKLPDDGVHDLRLTRIIACSNEITTIPLAFFLNPHISFMDFSKNKLLTLPSFSKDQSGTVSPNECFWDCRNLKVLKLSRNLLTDLPKAIHGAKGLEKLSLDENQFTSFETVWSCPLVELDISKNKLAQFSGMTKLVWSKSLIRLNLSRNSLRSISTSISHLQNLQYLDLSHNRISTLPPASNWKCSMLMKFDLSHNKFTGKSAYDGMAEKPFVSTCEFPAELFQHTLENLNLSDNDLQVFPDTICELTALQDLNLSRNHNLHTIPSTLGKLKNIWTLKLAELTIPELASFNLDDKNVAKDILPFLRAKLRKSESFNRMKLMIVGLQGRGKTTLLSVIQGKNLPENISTVGITVEQFTLPLKSKLPGFLVSNQKPGIKFSAWDSAGQQVYYATHQCFLTSQTLYLVVFNVTHGRQGIIDLEPWLANIQARAKNSRCIIVGTHTDCMPSENKKQTLAGYEKEIHTRYYKKKGFPDIEGYLFISSVSGEGVEGMRQMIYNVAESMNSGSNTLTGAPNRKMAPRSYINLYDEILKEKDRRAKNFIPPILTTDEMLQLADQNPEDNDIFTVEELVLATRFLHENGIVLHFDDHLHELNNIFFIDPSWLVDMFALVVTIPECNRYAQSGYIERKMLIQILSENPRLPENFLPQYLRLLERFEIALCLDVQTQFLIPAMLPSDRPELTEQLERYIEIELANDSKHYCLNRTYHMSYIPAGFWSRLIARLMIAVQKWGMQISDEPTSETENYEHKVWREGVMVTYDDGFYLVESFHDETQYPAWSNKGVSITVWSLEQDFSVMGFIVDHLDMLITEWYPGLEDVDNNGDCLVQKLITCPMCRKNRQDVLQNEIIGFRPINRYDTEYSHYFRDVQHVNQFYLLTCASAAISYKAILCEKHPQQYVDLSLVVPDLMLTDLPPYFVIDPGRFMFAPSEETRLGVGGAGGVYKGGYKECQVAVKQFHSTTKAKQFDTSMAEERDETDGISNVFKPTPQSTQEQLEDTKIIQAFWELRQEVSMLCRLQHANIIQFIGVCHSPLCFVIELAPQGSLQGILEKKQQQRDEHSDGLVSDSHMYGSILGRFISYKIAFQVIDALYYLHDSEIVYRDLKSDNVLVWSLDPNDVINIKLSDYGIATFSTPQGVIGEGGTHGFQAPEVRFSSPYDEKVDIFSFGIWLYELLSGYRPFRTFRTGSEMKKAILRGVRPNLRQDFINSDLPFLECIMEDCWQQNPNSRPSSQELAMCLKQPDVCMLQNIYPPSDVLTLQKVRVAIPWTRSEKSAKEEEILIWSEYGADRRYQLIDIRNDKPSNNNNNREKILAGPRILCACQVENHVWLGNEVSKGCQIEVFGQLSNQQRPSILWKFSLAKLKYALDMKTYQHDGILKVFASLVDGHLCIFTKDLHSTSNSRPIFDETEEDIVQFEKDKWDVQDLNLGTRGYPAKCMSLTRNNTELWVGSGSLIVIVDPHSNTIKEHIETTIRTNRLISLMTSDEFDNMWTCERGMSFVTQWDVASRTKLWEFQCNIENPVDRVLVCENTGHRSDSVTSVDEVFVESINNAKKDETEVIAEILDLKPVPPRSRTISITKPDKIRRISDGLFGTSPTKGKSKDDKARSKSDDAPLSSSPKKSHFAKEENFLKDLVKPDGFVKRSLVKKPSLMHPTNGRSTRKKQEQVHAELLSNSLPRQRTGNVVTGKPVRVTGLVYAKDALWVGRNNGDILVIAMKNTEQVSNGTVLAVLGGLQVRSLGGTSRTITSLSRISEDRMLALVKFDNKTNTKSPRLLRTSESAPAFENYQLLKYDIKSTDEIVQFKSRQVLNHS</sequence>
<evidence type="ECO:0000256" key="6">
    <source>
        <dbReference type="ARBA" id="ARBA00022737"/>
    </source>
</evidence>
<keyword evidence="9" id="KW-0067">ATP-binding</keyword>
<dbReference type="Gene3D" id="3.80.10.10">
    <property type="entry name" value="Ribonuclease Inhibitor"/>
    <property type="match status" value="3"/>
</dbReference>
<proteinExistence type="predicted"/>
<accession>A0A7M5WSK2</accession>
<evidence type="ECO:0000256" key="9">
    <source>
        <dbReference type="ARBA" id="ARBA00022840"/>
    </source>
</evidence>
<dbReference type="InterPro" id="IPR003591">
    <property type="entry name" value="Leu-rich_rpt_typical-subtyp"/>
</dbReference>
<dbReference type="Gene3D" id="3.30.70.1390">
    <property type="entry name" value="ROC domain from the Parkinson's disease-associated leucine-rich repeat kinase 2"/>
    <property type="match status" value="1"/>
</dbReference>
<feature type="compositionally biased region" description="Basic and acidic residues" evidence="13">
    <location>
        <begin position="1953"/>
        <end position="1965"/>
    </location>
</feature>
<dbReference type="InterPro" id="IPR011047">
    <property type="entry name" value="Quinoprotein_ADH-like_sf"/>
</dbReference>
<dbReference type="InterPro" id="IPR000719">
    <property type="entry name" value="Prot_kinase_dom"/>
</dbReference>
<keyword evidence="10" id="KW-0342">GTP-binding</keyword>
<dbReference type="Pfam" id="PF13855">
    <property type="entry name" value="LRR_8"/>
    <property type="match status" value="3"/>
</dbReference>
<evidence type="ECO:0000256" key="8">
    <source>
        <dbReference type="ARBA" id="ARBA00022777"/>
    </source>
</evidence>
<feature type="region of interest" description="Disordered" evidence="13">
    <location>
        <begin position="1940"/>
        <end position="1977"/>
    </location>
</feature>
<dbReference type="InterPro" id="IPR001611">
    <property type="entry name" value="Leu-rich_rpt"/>
</dbReference>
<keyword evidence="17" id="KW-1185">Reference proteome</keyword>
<dbReference type="PROSITE" id="PS51450">
    <property type="entry name" value="LRR"/>
    <property type="match status" value="3"/>
</dbReference>
<evidence type="ECO:0000256" key="5">
    <source>
        <dbReference type="ARBA" id="ARBA00022679"/>
    </source>
</evidence>
<dbReference type="RefSeq" id="XP_066918409.1">
    <property type="nucleotide sequence ID" value="XM_067062308.1"/>
</dbReference>
<keyword evidence="6" id="KW-0677">Repeat</keyword>
<dbReference type="InterPro" id="IPR027417">
    <property type="entry name" value="P-loop_NTPase"/>
</dbReference>
<dbReference type="InterPro" id="IPR057263">
    <property type="entry name" value="COR-B"/>
</dbReference>
<evidence type="ECO:0000259" key="14">
    <source>
        <dbReference type="PROSITE" id="PS50011"/>
    </source>
</evidence>
<protein>
    <recommendedName>
        <fullName evidence="2">non-specific serine/threonine protein kinase</fullName>
        <ecNumber evidence="2">2.7.11.1</ecNumber>
    </recommendedName>
</protein>
<dbReference type="Pfam" id="PF08477">
    <property type="entry name" value="Roc"/>
    <property type="match status" value="1"/>
</dbReference>
<dbReference type="GO" id="GO:0009966">
    <property type="term" value="P:regulation of signal transduction"/>
    <property type="evidence" value="ECO:0007669"/>
    <property type="project" value="UniProtKB-ARBA"/>
</dbReference>
<evidence type="ECO:0000256" key="7">
    <source>
        <dbReference type="ARBA" id="ARBA00022741"/>
    </source>
</evidence>
<evidence type="ECO:0000256" key="10">
    <source>
        <dbReference type="ARBA" id="ARBA00023134"/>
    </source>
</evidence>
<dbReference type="PANTHER" id="PTHR48005">
    <property type="entry name" value="LEUCINE RICH REPEAT KINASE 2"/>
    <property type="match status" value="1"/>
</dbReference>
<dbReference type="SUPFAM" id="SSF56112">
    <property type="entry name" value="Protein kinase-like (PK-like)"/>
    <property type="match status" value="1"/>
</dbReference>
<dbReference type="InterPro" id="IPR032171">
    <property type="entry name" value="COR-A"/>
</dbReference>
<organism evidence="16 17">
    <name type="scientific">Clytia hemisphaerica</name>
    <dbReference type="NCBI Taxonomy" id="252671"/>
    <lineage>
        <taxon>Eukaryota</taxon>
        <taxon>Metazoa</taxon>
        <taxon>Cnidaria</taxon>
        <taxon>Hydrozoa</taxon>
        <taxon>Hydroidolina</taxon>
        <taxon>Leptothecata</taxon>
        <taxon>Obeliida</taxon>
        <taxon>Clytiidae</taxon>
        <taxon>Clytia</taxon>
    </lineage>
</organism>
<dbReference type="GO" id="GO:0005524">
    <property type="term" value="F:ATP binding"/>
    <property type="evidence" value="ECO:0007669"/>
    <property type="project" value="UniProtKB-KW"/>
</dbReference>
<keyword evidence="4" id="KW-0433">Leucine-rich repeat</keyword>
<dbReference type="SMART" id="SM00364">
    <property type="entry name" value="LRR_BAC"/>
    <property type="match status" value="6"/>
</dbReference>
<keyword evidence="3" id="KW-0723">Serine/threonine-protein kinase</keyword>
<dbReference type="InterPro" id="IPR020859">
    <property type="entry name" value="ROC"/>
</dbReference>
<dbReference type="SUPFAM" id="SSF50998">
    <property type="entry name" value="Quinoprotein alcohol dehydrogenase-like"/>
    <property type="match status" value="1"/>
</dbReference>
<dbReference type="Pfam" id="PF16095">
    <property type="entry name" value="COR-A"/>
    <property type="match status" value="1"/>
</dbReference>
<dbReference type="EC" id="2.7.11.1" evidence="2"/>
<dbReference type="PROSITE" id="PS50011">
    <property type="entry name" value="PROTEIN_KINASE_DOM"/>
    <property type="match status" value="1"/>
</dbReference>
<evidence type="ECO:0000256" key="13">
    <source>
        <dbReference type="SAM" id="MobiDB-lite"/>
    </source>
</evidence>
<evidence type="ECO:0000313" key="16">
    <source>
        <dbReference type="EnsemblMetazoa" id="CLYHEMP010542.5"/>
    </source>
</evidence>
<dbReference type="GO" id="GO:0005525">
    <property type="term" value="F:GTP binding"/>
    <property type="evidence" value="ECO:0007669"/>
    <property type="project" value="UniProtKB-KW"/>
</dbReference>
<dbReference type="SUPFAM" id="SSF52540">
    <property type="entry name" value="P-loop containing nucleoside triphosphate hydrolases"/>
    <property type="match status" value="1"/>
</dbReference>